<keyword evidence="1" id="KW-0175">Coiled coil</keyword>
<keyword evidence="3" id="KW-1185">Reference proteome</keyword>
<dbReference type="Proteomes" id="UP000030763">
    <property type="component" value="Unassembled WGS sequence"/>
</dbReference>
<dbReference type="EMBL" id="HG719395">
    <property type="protein sequence ID" value="CDJ57845.1"/>
    <property type="molecule type" value="Genomic_DNA"/>
</dbReference>
<gene>
    <name evidence="2" type="ORF">EMWEY_00011960</name>
</gene>
<dbReference type="RefSeq" id="XP_013334493.1">
    <property type="nucleotide sequence ID" value="XM_013479039.1"/>
</dbReference>
<dbReference type="GeneID" id="25335182"/>
<reference evidence="2" key="1">
    <citation type="submission" date="2013-10" db="EMBL/GenBank/DDBJ databases">
        <title>Genomic analysis of the causative agents of coccidiosis in chickens.</title>
        <authorList>
            <person name="Reid A.J."/>
            <person name="Blake D."/>
            <person name="Billington K."/>
            <person name="Browne H."/>
            <person name="Dunn M."/>
            <person name="Hung S."/>
            <person name="Kawahara F."/>
            <person name="Miranda-Saavedra D."/>
            <person name="Mourier T."/>
            <person name="Nagra H."/>
            <person name="Otto T.D."/>
            <person name="Rawlings N."/>
            <person name="Sanchez A."/>
            <person name="Sanders M."/>
            <person name="Subramaniam C."/>
            <person name="Tay Y."/>
            <person name="Dear P."/>
            <person name="Doerig C."/>
            <person name="Gruber A."/>
            <person name="Parkinson J."/>
            <person name="Shirley M."/>
            <person name="Wan K.L."/>
            <person name="Berriman M."/>
            <person name="Tomley F."/>
            <person name="Pain A."/>
        </authorList>
    </citation>
    <scope>NUCLEOTIDE SEQUENCE [LARGE SCALE GENOMIC DNA]</scope>
    <source>
        <strain evidence="2">Weybridge</strain>
    </source>
</reference>
<feature type="coiled-coil region" evidence="1">
    <location>
        <begin position="5"/>
        <end position="78"/>
    </location>
</feature>
<dbReference type="VEuPathDB" id="ToxoDB:EMWEY_00011960"/>
<dbReference type="AlphaFoldDB" id="U6M845"/>
<protein>
    <submittedName>
        <fullName evidence="2">Uncharacterized protein</fullName>
    </submittedName>
</protein>
<evidence type="ECO:0000313" key="2">
    <source>
        <dbReference type="EMBL" id="CDJ57845.1"/>
    </source>
</evidence>
<name>U6M845_EIMMA</name>
<accession>U6M845</accession>
<reference evidence="2" key="2">
    <citation type="submission" date="2013-10" db="EMBL/GenBank/DDBJ databases">
        <authorList>
            <person name="Aslett M."/>
        </authorList>
    </citation>
    <scope>NUCLEOTIDE SEQUENCE [LARGE SCALE GENOMIC DNA]</scope>
    <source>
        <strain evidence="2">Weybridge</strain>
    </source>
</reference>
<evidence type="ECO:0000313" key="3">
    <source>
        <dbReference type="Proteomes" id="UP000030763"/>
    </source>
</evidence>
<organism evidence="2 3">
    <name type="scientific">Eimeria maxima</name>
    <name type="common">Coccidian parasite</name>
    <dbReference type="NCBI Taxonomy" id="5804"/>
    <lineage>
        <taxon>Eukaryota</taxon>
        <taxon>Sar</taxon>
        <taxon>Alveolata</taxon>
        <taxon>Apicomplexa</taxon>
        <taxon>Conoidasida</taxon>
        <taxon>Coccidia</taxon>
        <taxon>Eucoccidiorida</taxon>
        <taxon>Eimeriorina</taxon>
        <taxon>Eimeriidae</taxon>
        <taxon>Eimeria</taxon>
    </lineage>
</organism>
<proteinExistence type="predicted"/>
<sequence>MGDLQRNLTEELAEARERVSAVKKEFKQKVGELQKEHEEWRHIIENHQQHIKEWQDKYDESQAQVRQLRQQMQLNEQLQADLSE</sequence>
<evidence type="ECO:0000256" key="1">
    <source>
        <dbReference type="SAM" id="Coils"/>
    </source>
</evidence>